<evidence type="ECO:0000313" key="3">
    <source>
        <dbReference type="EMBL" id="KAF8757472.1"/>
    </source>
</evidence>
<dbReference type="Gene3D" id="1.10.246.120">
    <property type="match status" value="1"/>
</dbReference>
<comment type="caution">
    <text evidence="3">The sequence shown here is derived from an EMBL/GenBank/DDBJ whole genome shotgun (WGS) entry which is preliminary data.</text>
</comment>
<proteinExistence type="predicted"/>
<dbReference type="OrthoDB" id="300289at2759"/>
<evidence type="ECO:0000313" key="2">
    <source>
        <dbReference type="EMBL" id="KAF8644613.1"/>
    </source>
</evidence>
<dbReference type="InterPro" id="IPR041545">
    <property type="entry name" value="DUF5601"/>
</dbReference>
<accession>A0A835FH91</accession>
<gene>
    <name evidence="3" type="ORF">HU200_010996</name>
    <name evidence="2" type="ORF">HU200_066385</name>
</gene>
<dbReference type="EMBL" id="JACEFO010003079">
    <property type="protein sequence ID" value="KAF8644613.1"/>
    <property type="molecule type" value="Genomic_DNA"/>
</dbReference>
<dbReference type="AlphaFoldDB" id="A0A835FH91"/>
<keyword evidence="4" id="KW-1185">Reference proteome</keyword>
<dbReference type="Proteomes" id="UP000636709">
    <property type="component" value="Unassembled WGS sequence"/>
</dbReference>
<dbReference type="Gramene" id="Dexi9B01G0001470.1">
    <property type="protein sequence ID" value="Dexi9B01G0001470.1:cds"/>
    <property type="gene ID" value="Dexi9B01G0001470"/>
</dbReference>
<dbReference type="Pfam" id="PF18151">
    <property type="entry name" value="DUF5601"/>
    <property type="match status" value="1"/>
</dbReference>
<organism evidence="3 4">
    <name type="scientific">Digitaria exilis</name>
    <dbReference type="NCBI Taxonomy" id="1010633"/>
    <lineage>
        <taxon>Eukaryota</taxon>
        <taxon>Viridiplantae</taxon>
        <taxon>Streptophyta</taxon>
        <taxon>Embryophyta</taxon>
        <taxon>Tracheophyta</taxon>
        <taxon>Spermatophyta</taxon>
        <taxon>Magnoliopsida</taxon>
        <taxon>Liliopsida</taxon>
        <taxon>Poales</taxon>
        <taxon>Poaceae</taxon>
        <taxon>PACMAD clade</taxon>
        <taxon>Panicoideae</taxon>
        <taxon>Panicodae</taxon>
        <taxon>Paniceae</taxon>
        <taxon>Anthephorinae</taxon>
        <taxon>Digitaria</taxon>
    </lineage>
</organism>
<sequence length="259" mass="28381">MDSIVVDEIADGRADPPILTSPCSNPAARQHVNCLVRQTGRRARGGHHEANEGGVAMDSPTSAAARPDFYDFLDRMRRPAAADFFRSIKRSVAPFPVPYSGEVPPPKNRDLIVERGSRAMDLSNQGLVLPGSFLVSFSFHEPNAEEDGSKVQAFLTEMESAIRDHPLWANATNQEIDYALEGSSIGGSTRTVPENRTLAEFGWSSVNIDWMGPTLRKKKAFLFRFCQMAQQDQGSSSTLQDATTDMEISEKIAASPGYT</sequence>
<feature type="domain" description="RABX5 catalytic core helical" evidence="1">
    <location>
        <begin position="132"/>
        <end position="182"/>
    </location>
</feature>
<reference evidence="3" key="1">
    <citation type="submission" date="2020-07" db="EMBL/GenBank/DDBJ databases">
        <title>Genome sequence and genetic diversity analysis of an under-domesticated orphan crop, white fonio (Digitaria exilis).</title>
        <authorList>
            <person name="Bennetzen J.L."/>
            <person name="Chen S."/>
            <person name="Ma X."/>
            <person name="Wang X."/>
            <person name="Yssel A.E.J."/>
            <person name="Chaluvadi S.R."/>
            <person name="Johnson M."/>
            <person name="Gangashetty P."/>
            <person name="Hamidou F."/>
            <person name="Sanogo M.D."/>
            <person name="Zwaenepoel A."/>
            <person name="Wallace J."/>
            <person name="Van De Peer Y."/>
            <person name="Van Deynze A."/>
        </authorList>
    </citation>
    <scope>NUCLEOTIDE SEQUENCE</scope>
    <source>
        <tissue evidence="3">Leaves</tissue>
    </source>
</reference>
<evidence type="ECO:0000259" key="1">
    <source>
        <dbReference type="Pfam" id="PF18151"/>
    </source>
</evidence>
<dbReference type="EMBL" id="JACEFO010000773">
    <property type="protein sequence ID" value="KAF8757472.1"/>
    <property type="molecule type" value="Genomic_DNA"/>
</dbReference>
<name>A0A835FH91_9POAL</name>
<protein>
    <recommendedName>
        <fullName evidence="1">RABX5 catalytic core helical domain-containing protein</fullName>
    </recommendedName>
</protein>
<evidence type="ECO:0000313" key="4">
    <source>
        <dbReference type="Proteomes" id="UP000636709"/>
    </source>
</evidence>